<name>A0A2I4CCY9_AUSLI</name>
<keyword evidence="1" id="KW-0479">Metal-binding</keyword>
<evidence type="ECO:0000256" key="6">
    <source>
        <dbReference type="SAM" id="Coils"/>
    </source>
</evidence>
<keyword evidence="9" id="KW-1185">Reference proteome</keyword>
<dbReference type="PANTHER" id="PTHR47696">
    <property type="entry name" value="THAP DOMAIN-CONTAINING PROTEIN 2"/>
    <property type="match status" value="1"/>
</dbReference>
<dbReference type="PANTHER" id="PTHR47696:SF1">
    <property type="entry name" value="THAP DOMAIN-CONTAINING PROTEIN 2"/>
    <property type="match status" value="1"/>
</dbReference>
<dbReference type="Proteomes" id="UP000192220">
    <property type="component" value="Unplaced"/>
</dbReference>
<organism evidence="9 10">
    <name type="scientific">Austrofundulus limnaeus</name>
    <name type="common">Annual killifish</name>
    <dbReference type="NCBI Taxonomy" id="52670"/>
    <lineage>
        <taxon>Eukaryota</taxon>
        <taxon>Metazoa</taxon>
        <taxon>Chordata</taxon>
        <taxon>Craniata</taxon>
        <taxon>Vertebrata</taxon>
        <taxon>Euteleostomi</taxon>
        <taxon>Actinopterygii</taxon>
        <taxon>Neopterygii</taxon>
        <taxon>Teleostei</taxon>
        <taxon>Neoteleostei</taxon>
        <taxon>Acanthomorphata</taxon>
        <taxon>Ovalentaria</taxon>
        <taxon>Atherinomorphae</taxon>
        <taxon>Cyprinodontiformes</taxon>
        <taxon>Rivulidae</taxon>
        <taxon>Austrofundulus</taxon>
    </lineage>
</organism>
<evidence type="ECO:0000313" key="9">
    <source>
        <dbReference type="Proteomes" id="UP000192220"/>
    </source>
</evidence>
<accession>A0A2I4CCY9</accession>
<dbReference type="KEGG" id="alim:106527489"/>
<dbReference type="InterPro" id="IPR006612">
    <property type="entry name" value="THAP_Znf"/>
</dbReference>
<dbReference type="SMART" id="SM00692">
    <property type="entry name" value="DM3"/>
    <property type="match status" value="1"/>
</dbReference>
<dbReference type="InterPro" id="IPR026521">
    <property type="entry name" value="THAP2"/>
</dbReference>
<evidence type="ECO:0000256" key="1">
    <source>
        <dbReference type="ARBA" id="ARBA00022723"/>
    </source>
</evidence>
<keyword evidence="2 5" id="KW-0863">Zinc-finger</keyword>
<dbReference type="GO" id="GO:0003677">
    <property type="term" value="F:DNA binding"/>
    <property type="evidence" value="ECO:0007669"/>
    <property type="project" value="UniProtKB-UniRule"/>
</dbReference>
<dbReference type="Pfam" id="PF05485">
    <property type="entry name" value="THAP"/>
    <property type="match status" value="1"/>
</dbReference>
<evidence type="ECO:0000256" key="3">
    <source>
        <dbReference type="ARBA" id="ARBA00022833"/>
    </source>
</evidence>
<gene>
    <name evidence="10" type="primary">LOC106527489</name>
</gene>
<feature type="region of interest" description="Disordered" evidence="7">
    <location>
        <begin position="108"/>
        <end position="148"/>
    </location>
</feature>
<sequence>MPCHCAAFGCTNRRGRCPNTITFHRFPKDENLRLLWAKAMNRVKKKGWLWQPGRGNYLCSEHFKPEDFDRTGQTTRLRQNTVPSVFQFPPHLQKKTPKKRTSLNSTIGRLQARDNTSPSSQSNQTFADQSRSVAQKNTAPQRISLNNTIGRLQADVPSQSRHQTLADHRKSVAQDHAYQLPDAADLKLRLEKANLMRQHLEKELRNARRREKRCNR</sequence>
<dbReference type="PROSITE" id="PS50950">
    <property type="entry name" value="ZF_THAP"/>
    <property type="match status" value="1"/>
</dbReference>
<proteinExistence type="predicted"/>
<evidence type="ECO:0000256" key="2">
    <source>
        <dbReference type="ARBA" id="ARBA00022771"/>
    </source>
</evidence>
<dbReference type="SMART" id="SM00980">
    <property type="entry name" value="THAP"/>
    <property type="match status" value="1"/>
</dbReference>
<feature type="coiled-coil region" evidence="6">
    <location>
        <begin position="183"/>
        <end position="210"/>
    </location>
</feature>
<dbReference type="InterPro" id="IPR038441">
    <property type="entry name" value="THAP_Znf_sf"/>
</dbReference>
<reference evidence="10" key="1">
    <citation type="submission" date="2025-08" db="UniProtKB">
        <authorList>
            <consortium name="RefSeq"/>
        </authorList>
    </citation>
    <scope>IDENTIFICATION</scope>
    <source>
        <strain evidence="10">Quisiro</strain>
        <tissue evidence="10">Liver</tissue>
    </source>
</reference>
<dbReference type="AlphaFoldDB" id="A0A2I4CCY9"/>
<dbReference type="Gene3D" id="6.20.210.20">
    <property type="entry name" value="THAP domain"/>
    <property type="match status" value="1"/>
</dbReference>
<feature type="domain" description="THAP-type" evidence="8">
    <location>
        <begin position="1"/>
        <end position="86"/>
    </location>
</feature>
<evidence type="ECO:0000313" key="10">
    <source>
        <dbReference type="RefSeq" id="XP_013877851.1"/>
    </source>
</evidence>
<dbReference type="OrthoDB" id="8415783at2759"/>
<dbReference type="InParanoid" id="A0A2I4CCY9"/>
<evidence type="ECO:0000256" key="4">
    <source>
        <dbReference type="ARBA" id="ARBA00023125"/>
    </source>
</evidence>
<evidence type="ECO:0000256" key="7">
    <source>
        <dbReference type="SAM" id="MobiDB-lite"/>
    </source>
</evidence>
<keyword evidence="4 5" id="KW-0238">DNA-binding</keyword>
<dbReference type="GO" id="GO:0008270">
    <property type="term" value="F:zinc ion binding"/>
    <property type="evidence" value="ECO:0007669"/>
    <property type="project" value="UniProtKB-KW"/>
</dbReference>
<dbReference type="GeneID" id="106527489"/>
<dbReference type="SUPFAM" id="SSF57716">
    <property type="entry name" value="Glucocorticoid receptor-like (DNA-binding domain)"/>
    <property type="match status" value="1"/>
</dbReference>
<dbReference type="STRING" id="52670.A0A2I4CCY9"/>
<evidence type="ECO:0000259" key="8">
    <source>
        <dbReference type="PROSITE" id="PS50950"/>
    </source>
</evidence>
<keyword evidence="6" id="KW-0175">Coiled coil</keyword>
<evidence type="ECO:0000256" key="5">
    <source>
        <dbReference type="PROSITE-ProRule" id="PRU00309"/>
    </source>
</evidence>
<protein>
    <submittedName>
        <fullName evidence="10">THAP domain-containing protein 6</fullName>
    </submittedName>
</protein>
<dbReference type="RefSeq" id="XP_013877851.1">
    <property type="nucleotide sequence ID" value="XM_014022397.1"/>
</dbReference>
<keyword evidence="3" id="KW-0862">Zinc</keyword>